<dbReference type="InterPro" id="IPR023346">
    <property type="entry name" value="Lysozyme-like_dom_sf"/>
</dbReference>
<dbReference type="GO" id="GO:0071555">
    <property type="term" value="P:cell wall organization"/>
    <property type="evidence" value="ECO:0007669"/>
    <property type="project" value="UniProtKB-KW"/>
</dbReference>
<dbReference type="EMBL" id="MVAB01000001">
    <property type="protein sequence ID" value="OPF87863.1"/>
    <property type="molecule type" value="Genomic_DNA"/>
</dbReference>
<dbReference type="AlphaFoldDB" id="A0A1V4DHA0"/>
<evidence type="ECO:0000313" key="22">
    <source>
        <dbReference type="Proteomes" id="UP000189970"/>
    </source>
</evidence>
<dbReference type="InterPro" id="IPR050396">
    <property type="entry name" value="Glycosyltr_51/Transpeptidase"/>
</dbReference>
<dbReference type="Pfam" id="PF00905">
    <property type="entry name" value="Transpeptidase"/>
    <property type="match status" value="1"/>
</dbReference>
<dbReference type="PANTHER" id="PTHR32282">
    <property type="entry name" value="BINDING PROTEIN TRANSPEPTIDASE, PUTATIVE-RELATED"/>
    <property type="match status" value="1"/>
</dbReference>
<dbReference type="GO" id="GO:0006508">
    <property type="term" value="P:proteolysis"/>
    <property type="evidence" value="ECO:0007669"/>
    <property type="project" value="UniProtKB-KW"/>
</dbReference>
<evidence type="ECO:0000256" key="11">
    <source>
        <dbReference type="ARBA" id="ARBA00022984"/>
    </source>
</evidence>
<evidence type="ECO:0000259" key="19">
    <source>
        <dbReference type="Pfam" id="PF00905"/>
    </source>
</evidence>
<gene>
    <name evidence="21" type="ORF">BW731_06630</name>
</gene>
<evidence type="ECO:0000256" key="18">
    <source>
        <dbReference type="SAM" id="Phobius"/>
    </source>
</evidence>
<dbReference type="GO" id="GO:0009252">
    <property type="term" value="P:peptidoglycan biosynthetic process"/>
    <property type="evidence" value="ECO:0007669"/>
    <property type="project" value="UniProtKB-KW"/>
</dbReference>
<keyword evidence="3" id="KW-1003">Cell membrane</keyword>
<keyword evidence="22" id="KW-1185">Reference proteome</keyword>
<sequence>MEQVKKYLEVIKSWLIRFGAWLKPHWQTFRVHQKRIWKKYHINKIILLTALTVVLVTSIYLFYLAKSMNVSGLKAGLEQSTTIYDKDGDEAGKLRKNGGTFVTLDNISPYVVDALISTEDRRFYQHKGYDVKGILRAAARKVIRRNNSGGGGSTITQQLAKNAFLDQQQTYTRKAKELFLAIELEKEYSKDEILEMYLNKSYFGSGVWGIQDASKKYFGKDAKDLTIDEAAVLVGVLKGPSLYNPIDHMDYAVNRRNTVLSVMVDNGKLDKATADGLMKEPIYLTDTYVPDKESYKYPYYFDAVISEATDKTGLTDAEISNGGYKIYTALDQVYQQGMDKTFADDSLFPPAASDGAIVEGTSVAINPSSGGVMGIIGGRGEYTYRGWNRATDSKLSPGSTMKPLSVYTPALEAGYKPDDMLKDEELSYYDVHNFSRTYSGETSMTNALIRSLNAPAVWLMHEIGIDRGYKKVEQFGIKLDQEDKYYGLALGGLTKGARPIDMASAYTVFANEGVRKETHFITKIEDSHGVIIYENQKPKSTRVTTPEVAEEMTSMLQGVYSSGTGAAAQPYGYQIAGKTGTTENINADGMSKDQWMIGYTPDVVVATWIGFDKSGPDHYLPGNDSSYISNVFRTEMQSILGASPNTPFPVKDATQTEEYIGSQENNTTTNGKLDGIGDTLNDVGGKIKQGADTVGDGIKKGLDKVGEAWQGIWGRVTQ</sequence>
<keyword evidence="11" id="KW-0573">Peptidoglycan synthesis</keyword>
<keyword evidence="14" id="KW-0511">Multifunctional enzyme</keyword>
<evidence type="ECO:0000256" key="14">
    <source>
        <dbReference type="ARBA" id="ARBA00023268"/>
    </source>
</evidence>
<evidence type="ECO:0000256" key="2">
    <source>
        <dbReference type="ARBA" id="ARBA00007739"/>
    </source>
</evidence>
<dbReference type="Gene3D" id="1.10.3810.10">
    <property type="entry name" value="Biosynthetic peptidoglycan transglycosylase-like"/>
    <property type="match status" value="1"/>
</dbReference>
<evidence type="ECO:0000259" key="20">
    <source>
        <dbReference type="Pfam" id="PF00912"/>
    </source>
</evidence>
<organism evidence="21 22">
    <name type="scientific">Vagococcus martis</name>
    <dbReference type="NCBI Taxonomy" id="1768210"/>
    <lineage>
        <taxon>Bacteria</taxon>
        <taxon>Bacillati</taxon>
        <taxon>Bacillota</taxon>
        <taxon>Bacilli</taxon>
        <taxon>Lactobacillales</taxon>
        <taxon>Enterococcaceae</taxon>
        <taxon>Vagococcus</taxon>
    </lineage>
</organism>
<keyword evidence="12 18" id="KW-1133">Transmembrane helix</keyword>
<evidence type="ECO:0000256" key="6">
    <source>
        <dbReference type="ARBA" id="ARBA00022676"/>
    </source>
</evidence>
<evidence type="ECO:0000256" key="16">
    <source>
        <dbReference type="ARBA" id="ARBA00034000"/>
    </source>
</evidence>
<evidence type="ECO:0000256" key="1">
    <source>
        <dbReference type="ARBA" id="ARBA00007090"/>
    </source>
</evidence>
<feature type="domain" description="Glycosyl transferase family 51" evidence="20">
    <location>
        <begin position="92"/>
        <end position="263"/>
    </location>
</feature>
<evidence type="ECO:0000256" key="13">
    <source>
        <dbReference type="ARBA" id="ARBA00023136"/>
    </source>
</evidence>
<evidence type="ECO:0000256" key="12">
    <source>
        <dbReference type="ARBA" id="ARBA00022989"/>
    </source>
</evidence>
<comment type="catalytic activity">
    <reaction evidence="16">
        <text>Preferential cleavage: (Ac)2-L-Lys-D-Ala-|-D-Ala. Also transpeptidation of peptidyl-alanyl moieties that are N-acyl substituents of D-alanine.</text>
        <dbReference type="EC" id="3.4.16.4"/>
    </reaction>
</comment>
<keyword evidence="10" id="KW-0133">Cell shape</keyword>
<dbReference type="Gene3D" id="3.40.710.10">
    <property type="entry name" value="DD-peptidase/beta-lactamase superfamily"/>
    <property type="match status" value="1"/>
</dbReference>
<dbReference type="SUPFAM" id="SSF56601">
    <property type="entry name" value="beta-lactamase/transpeptidase-like"/>
    <property type="match status" value="1"/>
</dbReference>
<feature type="transmembrane region" description="Helical" evidence="18">
    <location>
        <begin position="45"/>
        <end position="65"/>
    </location>
</feature>
<comment type="catalytic activity">
    <reaction evidence="17">
        <text>[GlcNAc-(1-&gt;4)-Mur2Ac(oyl-L-Ala-gamma-D-Glu-L-Lys-D-Ala-D-Ala)](n)-di-trans,octa-cis-undecaprenyl diphosphate + beta-D-GlcNAc-(1-&gt;4)-Mur2Ac(oyl-L-Ala-gamma-D-Glu-L-Lys-D-Ala-D-Ala)-di-trans,octa-cis-undecaprenyl diphosphate = [GlcNAc-(1-&gt;4)-Mur2Ac(oyl-L-Ala-gamma-D-Glu-L-Lys-D-Ala-D-Ala)](n+1)-di-trans,octa-cis-undecaprenyl diphosphate + di-trans,octa-cis-undecaprenyl diphosphate + H(+)</text>
        <dbReference type="Rhea" id="RHEA:23708"/>
        <dbReference type="Rhea" id="RHEA-COMP:9602"/>
        <dbReference type="Rhea" id="RHEA-COMP:9603"/>
        <dbReference type="ChEBI" id="CHEBI:15378"/>
        <dbReference type="ChEBI" id="CHEBI:58405"/>
        <dbReference type="ChEBI" id="CHEBI:60033"/>
        <dbReference type="ChEBI" id="CHEBI:78435"/>
        <dbReference type="EC" id="2.4.99.28"/>
    </reaction>
</comment>
<keyword evidence="15" id="KW-0961">Cell wall biogenesis/degradation</keyword>
<keyword evidence="9" id="KW-0378">Hydrolase</keyword>
<evidence type="ECO:0000313" key="21">
    <source>
        <dbReference type="EMBL" id="OPF87863.1"/>
    </source>
</evidence>
<accession>A0A1V4DHA0</accession>
<keyword evidence="13 18" id="KW-0472">Membrane</keyword>
<evidence type="ECO:0000256" key="7">
    <source>
        <dbReference type="ARBA" id="ARBA00022679"/>
    </source>
</evidence>
<evidence type="ECO:0000256" key="15">
    <source>
        <dbReference type="ARBA" id="ARBA00023316"/>
    </source>
</evidence>
<dbReference type="Gene3D" id="6.20.370.110">
    <property type="match status" value="1"/>
</dbReference>
<keyword evidence="7" id="KW-0808">Transferase</keyword>
<protein>
    <submittedName>
        <fullName evidence="21">Penicillin-binding protein</fullName>
    </submittedName>
</protein>
<dbReference type="InterPro" id="IPR001264">
    <property type="entry name" value="Glyco_trans_51"/>
</dbReference>
<comment type="caution">
    <text evidence="21">The sequence shown here is derived from an EMBL/GenBank/DDBJ whole genome shotgun (WGS) entry which is preliminary data.</text>
</comment>
<comment type="similarity">
    <text evidence="1">In the C-terminal section; belongs to the transpeptidase family.</text>
</comment>
<keyword evidence="8 18" id="KW-0812">Transmembrane</keyword>
<dbReference type="GO" id="GO:0008955">
    <property type="term" value="F:peptidoglycan glycosyltransferase activity"/>
    <property type="evidence" value="ECO:0007669"/>
    <property type="project" value="UniProtKB-EC"/>
</dbReference>
<dbReference type="GO" id="GO:0009002">
    <property type="term" value="F:serine-type D-Ala-D-Ala carboxypeptidase activity"/>
    <property type="evidence" value="ECO:0007669"/>
    <property type="project" value="UniProtKB-EC"/>
</dbReference>
<dbReference type="GO" id="GO:0030288">
    <property type="term" value="C:outer membrane-bounded periplasmic space"/>
    <property type="evidence" value="ECO:0007669"/>
    <property type="project" value="TreeGrafter"/>
</dbReference>
<evidence type="ECO:0000256" key="8">
    <source>
        <dbReference type="ARBA" id="ARBA00022692"/>
    </source>
</evidence>
<evidence type="ECO:0000256" key="17">
    <source>
        <dbReference type="ARBA" id="ARBA00049902"/>
    </source>
</evidence>
<dbReference type="InterPro" id="IPR001460">
    <property type="entry name" value="PCN-bd_Tpept"/>
</dbReference>
<dbReference type="NCBIfam" id="TIGR02074">
    <property type="entry name" value="PBP_1a_fam"/>
    <property type="match status" value="1"/>
</dbReference>
<comment type="similarity">
    <text evidence="2">In the N-terminal section; belongs to the glycosyltransferase 51 family.</text>
</comment>
<dbReference type="Pfam" id="PF00912">
    <property type="entry name" value="Transgly"/>
    <property type="match status" value="1"/>
</dbReference>
<evidence type="ECO:0000256" key="3">
    <source>
        <dbReference type="ARBA" id="ARBA00022475"/>
    </source>
</evidence>
<dbReference type="GO" id="GO:0008360">
    <property type="term" value="P:regulation of cell shape"/>
    <property type="evidence" value="ECO:0007669"/>
    <property type="project" value="UniProtKB-KW"/>
</dbReference>
<dbReference type="PANTHER" id="PTHR32282:SF32">
    <property type="entry name" value="PENICILLIN-BINDING PROTEIN 2A"/>
    <property type="match status" value="1"/>
</dbReference>
<proteinExistence type="inferred from homology"/>
<dbReference type="GO" id="GO:0008658">
    <property type="term" value="F:penicillin binding"/>
    <property type="evidence" value="ECO:0007669"/>
    <property type="project" value="InterPro"/>
</dbReference>
<dbReference type="SUPFAM" id="SSF53955">
    <property type="entry name" value="Lysozyme-like"/>
    <property type="match status" value="1"/>
</dbReference>
<evidence type="ECO:0000256" key="10">
    <source>
        <dbReference type="ARBA" id="ARBA00022960"/>
    </source>
</evidence>
<evidence type="ECO:0000256" key="4">
    <source>
        <dbReference type="ARBA" id="ARBA00022645"/>
    </source>
</evidence>
<feature type="domain" description="Penicillin-binding protein transpeptidase" evidence="19">
    <location>
        <begin position="360"/>
        <end position="602"/>
    </location>
</feature>
<dbReference type="FunFam" id="1.10.3810.10:FF:000001">
    <property type="entry name" value="Penicillin-binding protein 1A"/>
    <property type="match status" value="1"/>
</dbReference>
<dbReference type="InterPro" id="IPR012338">
    <property type="entry name" value="Beta-lactam/transpept-like"/>
</dbReference>
<dbReference type="Proteomes" id="UP000189970">
    <property type="component" value="Unassembled WGS sequence"/>
</dbReference>
<dbReference type="InterPro" id="IPR036950">
    <property type="entry name" value="PBP_transglycosylase"/>
</dbReference>
<keyword evidence="6" id="KW-0328">Glycosyltransferase</keyword>
<evidence type="ECO:0000256" key="9">
    <source>
        <dbReference type="ARBA" id="ARBA00022801"/>
    </source>
</evidence>
<name>A0A1V4DHA0_9ENTE</name>
<reference evidence="21 22" key="1">
    <citation type="submission" date="2017-02" db="EMBL/GenBank/DDBJ databases">
        <title>Vagococcus cremeus sp. nov., isolated from the small intestine of a marten, Martes flavigula.</title>
        <authorList>
            <person name="Tak E.J."/>
            <person name="Bae J.-W."/>
        </authorList>
    </citation>
    <scope>NUCLEOTIDE SEQUENCE [LARGE SCALE GENOMIC DNA]</scope>
    <source>
        <strain evidence="21 22">D7T301</strain>
    </source>
</reference>
<dbReference type="RefSeq" id="WP_079346702.1">
    <property type="nucleotide sequence ID" value="NZ_MVAB01000001.1"/>
</dbReference>
<evidence type="ECO:0000256" key="5">
    <source>
        <dbReference type="ARBA" id="ARBA00022670"/>
    </source>
</evidence>
<keyword evidence="5" id="KW-0645">Protease</keyword>
<keyword evidence="4" id="KW-0121">Carboxypeptidase</keyword>